<proteinExistence type="predicted"/>
<gene>
    <name evidence="2" type="ORF">K443DRAFT_94673</name>
</gene>
<dbReference type="STRING" id="1095629.A0A0C9XQ58"/>
<name>A0A0C9XQ58_9AGAR</name>
<feature type="compositionally biased region" description="Low complexity" evidence="1">
    <location>
        <begin position="152"/>
        <end position="163"/>
    </location>
</feature>
<dbReference type="EMBL" id="KN838577">
    <property type="protein sequence ID" value="KIK03744.1"/>
    <property type="molecule type" value="Genomic_DNA"/>
</dbReference>
<feature type="non-terminal residue" evidence="2">
    <location>
        <position position="400"/>
    </location>
</feature>
<sequence>TTNDDDGDNSDNGQLTIFLFHVARNELCRIVSCESPRSKRRMLTKSYSLPLWKKKPSQFSDSEADESSLILNTLEETRVVIKVPLPTGARRRRAASLDTGSSSSAFGSVNLSSSLPDASVIASGLRTSAFAITVDEVDKRNRSQDHTGIGISFPVASSSVSPSGPHDRSHERDISYESVSSSTSEDLTPEAIDSRRRLRSSPIEEEDEAQLFPLPSPRRSPSGSGASSPALSPKPTPVPSPNASTSCLNKPASSSKESISSATGSSEDDMLKHSLSRKTPDGLLSPSLSNAITVDAPRPPRPTLLRTHERKAPPPAPVSPKGPRPPLSLSLPIPAKQPNTPLSARDIPPASSLPHTPKGLEEPEQTRHERRGSDAGRAAERRQWDVWGSLLTLSSGVVRI</sequence>
<organism evidence="2 3">
    <name type="scientific">Laccaria amethystina LaAM-08-1</name>
    <dbReference type="NCBI Taxonomy" id="1095629"/>
    <lineage>
        <taxon>Eukaryota</taxon>
        <taxon>Fungi</taxon>
        <taxon>Dikarya</taxon>
        <taxon>Basidiomycota</taxon>
        <taxon>Agaricomycotina</taxon>
        <taxon>Agaricomycetes</taxon>
        <taxon>Agaricomycetidae</taxon>
        <taxon>Agaricales</taxon>
        <taxon>Agaricineae</taxon>
        <taxon>Hydnangiaceae</taxon>
        <taxon>Laccaria</taxon>
    </lineage>
</organism>
<protein>
    <submittedName>
        <fullName evidence="2">Uncharacterized protein</fullName>
    </submittedName>
</protein>
<dbReference type="OrthoDB" id="3269282at2759"/>
<feature type="compositionally biased region" description="Basic and acidic residues" evidence="1">
    <location>
        <begin position="165"/>
        <end position="175"/>
    </location>
</feature>
<evidence type="ECO:0000313" key="3">
    <source>
        <dbReference type="Proteomes" id="UP000054477"/>
    </source>
</evidence>
<feature type="region of interest" description="Disordered" evidence="1">
    <location>
        <begin position="141"/>
        <end position="383"/>
    </location>
</feature>
<feature type="compositionally biased region" description="Pro residues" evidence="1">
    <location>
        <begin position="313"/>
        <end position="326"/>
    </location>
</feature>
<dbReference type="HOGENOM" id="CLU_545209_0_0_1"/>
<dbReference type="Proteomes" id="UP000054477">
    <property type="component" value="Unassembled WGS sequence"/>
</dbReference>
<reference evidence="2 3" key="1">
    <citation type="submission" date="2014-04" db="EMBL/GenBank/DDBJ databases">
        <authorList>
            <consortium name="DOE Joint Genome Institute"/>
            <person name="Kuo A."/>
            <person name="Kohler A."/>
            <person name="Nagy L.G."/>
            <person name="Floudas D."/>
            <person name="Copeland A."/>
            <person name="Barry K.W."/>
            <person name="Cichocki N."/>
            <person name="Veneault-Fourrey C."/>
            <person name="LaButti K."/>
            <person name="Lindquist E.A."/>
            <person name="Lipzen A."/>
            <person name="Lundell T."/>
            <person name="Morin E."/>
            <person name="Murat C."/>
            <person name="Sun H."/>
            <person name="Tunlid A."/>
            <person name="Henrissat B."/>
            <person name="Grigoriev I.V."/>
            <person name="Hibbett D.S."/>
            <person name="Martin F."/>
            <person name="Nordberg H.P."/>
            <person name="Cantor M.N."/>
            <person name="Hua S.X."/>
        </authorList>
    </citation>
    <scope>NUCLEOTIDE SEQUENCE [LARGE SCALE GENOMIC DNA]</scope>
    <source>
        <strain evidence="2 3">LaAM-08-1</strain>
    </source>
</reference>
<feature type="compositionally biased region" description="Polar residues" evidence="1">
    <location>
        <begin position="241"/>
        <end position="252"/>
    </location>
</feature>
<reference evidence="3" key="2">
    <citation type="submission" date="2015-01" db="EMBL/GenBank/DDBJ databases">
        <title>Evolutionary Origins and Diversification of the Mycorrhizal Mutualists.</title>
        <authorList>
            <consortium name="DOE Joint Genome Institute"/>
            <consortium name="Mycorrhizal Genomics Consortium"/>
            <person name="Kohler A."/>
            <person name="Kuo A."/>
            <person name="Nagy L.G."/>
            <person name="Floudas D."/>
            <person name="Copeland A."/>
            <person name="Barry K.W."/>
            <person name="Cichocki N."/>
            <person name="Veneault-Fourrey C."/>
            <person name="LaButti K."/>
            <person name="Lindquist E.A."/>
            <person name="Lipzen A."/>
            <person name="Lundell T."/>
            <person name="Morin E."/>
            <person name="Murat C."/>
            <person name="Riley R."/>
            <person name="Ohm R."/>
            <person name="Sun H."/>
            <person name="Tunlid A."/>
            <person name="Henrissat B."/>
            <person name="Grigoriev I.V."/>
            <person name="Hibbett D.S."/>
            <person name="Martin F."/>
        </authorList>
    </citation>
    <scope>NUCLEOTIDE SEQUENCE [LARGE SCALE GENOMIC DNA]</scope>
    <source>
        <strain evidence="3">LaAM-08-1</strain>
    </source>
</reference>
<feature type="compositionally biased region" description="Low complexity" evidence="1">
    <location>
        <begin position="217"/>
        <end position="231"/>
    </location>
</feature>
<feature type="compositionally biased region" description="Basic and acidic residues" evidence="1">
    <location>
        <begin position="358"/>
        <end position="383"/>
    </location>
</feature>
<dbReference type="AlphaFoldDB" id="A0A0C9XQ58"/>
<feature type="compositionally biased region" description="Low complexity" evidence="1">
    <location>
        <begin position="253"/>
        <end position="265"/>
    </location>
</feature>
<keyword evidence="3" id="KW-1185">Reference proteome</keyword>
<evidence type="ECO:0000313" key="2">
    <source>
        <dbReference type="EMBL" id="KIK03744.1"/>
    </source>
</evidence>
<accession>A0A0C9XQ58</accession>
<evidence type="ECO:0000256" key="1">
    <source>
        <dbReference type="SAM" id="MobiDB-lite"/>
    </source>
</evidence>